<comment type="caution">
    <text evidence="3">The sequence shown here is derived from an EMBL/GenBank/DDBJ whole genome shotgun (WGS) entry which is preliminary data.</text>
</comment>
<evidence type="ECO:0000313" key="4">
    <source>
        <dbReference type="Proteomes" id="UP001629156"/>
    </source>
</evidence>
<feature type="signal peptide" evidence="2">
    <location>
        <begin position="1"/>
        <end position="25"/>
    </location>
</feature>
<keyword evidence="1" id="KW-1133">Transmembrane helix</keyword>
<evidence type="ECO:0000256" key="1">
    <source>
        <dbReference type="SAM" id="Phobius"/>
    </source>
</evidence>
<evidence type="ECO:0000256" key="2">
    <source>
        <dbReference type="SAM" id="SignalP"/>
    </source>
</evidence>
<protein>
    <recommendedName>
        <fullName evidence="5">Oxygen tolerance</fullName>
    </recommendedName>
</protein>
<keyword evidence="4" id="KW-1185">Reference proteome</keyword>
<dbReference type="Proteomes" id="UP001629156">
    <property type="component" value="Unassembled WGS sequence"/>
</dbReference>
<organism evidence="3 4">
    <name type="scientific">Flavobacterium rhizosphaerae</name>
    <dbReference type="NCBI Taxonomy" id="3163298"/>
    <lineage>
        <taxon>Bacteria</taxon>
        <taxon>Pseudomonadati</taxon>
        <taxon>Bacteroidota</taxon>
        <taxon>Flavobacteriia</taxon>
        <taxon>Flavobacteriales</taxon>
        <taxon>Flavobacteriaceae</taxon>
        <taxon>Flavobacterium</taxon>
    </lineage>
</organism>
<accession>A0ABW8YZB2</accession>
<name>A0ABW8YZB2_9FLAO</name>
<evidence type="ECO:0008006" key="5">
    <source>
        <dbReference type="Google" id="ProtNLM"/>
    </source>
</evidence>
<feature type="transmembrane region" description="Helical" evidence="1">
    <location>
        <begin position="154"/>
        <end position="177"/>
    </location>
</feature>
<reference evidence="3 4" key="1">
    <citation type="submission" date="2024-06" db="EMBL/GenBank/DDBJ databases">
        <authorList>
            <person name="Kaempfer P."/>
            <person name="Viver T."/>
        </authorList>
    </citation>
    <scope>NUCLEOTIDE SEQUENCE [LARGE SCALE GENOMIC DNA]</scope>
    <source>
        <strain evidence="3 4">ST-119</strain>
    </source>
</reference>
<feature type="chain" id="PRO_5046167215" description="Oxygen tolerance" evidence="2">
    <location>
        <begin position="26"/>
        <end position="548"/>
    </location>
</feature>
<gene>
    <name evidence="3" type="ORF">ABS766_13405</name>
</gene>
<proteinExistence type="predicted"/>
<dbReference type="EMBL" id="JBELPZ010000016">
    <property type="protein sequence ID" value="MFL9845419.1"/>
    <property type="molecule type" value="Genomic_DNA"/>
</dbReference>
<evidence type="ECO:0000313" key="3">
    <source>
        <dbReference type="EMBL" id="MFL9845419.1"/>
    </source>
</evidence>
<keyword evidence="1" id="KW-0812">Transmembrane</keyword>
<sequence length="548" mass="62408">MAGNSIVMTKRFLILLCMVAATAFAQQKPVQTSIDSTKIKIGSQANLTLKATVDTAAVVNFPEGKNFGQLEVLESYPVDTLNRKGAIYELVKKYGLTQFDSGRYVIPRLPVTINNKIIQTDSLLLEVANIKVDTLKQKMYDIKPIAKADNSSKWLWLYIVLGILVVGAIAFGIWWYLKKRKAAPKKEAVKYASPIEKAATQLQNLEKKELLQKGEVKEYYSEMADIARMYIEEAIHIPAMESTTGQLIEALHSATQRRRMKLSPETMEQLEKVLRTADMVKFAKTRPLDFEIAEDRSRIEKTIVVIDRSIPEEKEEDDIHTQLWLEKQRKAKERRRKRIVMWSSIAGMLLVIIVLGATIGKQYLEDKFFGHPTKELLNGTWVKSEYGNPPVIIETPKVLKRIDAEKALPKEAMALLKDMNMFGYGSLFDNFYVMVSTLHYNQQTEVNLEGAADGMIKTWEAQGAQNILLKTEEFATQNGVQGLRTYGTMTMPDPVTKKPQRMYYELFFFKQQGGLQQVVLVQKEGDEYGTQILERIKNSIELKSLNQQ</sequence>
<keyword evidence="1" id="KW-0472">Membrane</keyword>
<keyword evidence="2" id="KW-0732">Signal</keyword>
<feature type="transmembrane region" description="Helical" evidence="1">
    <location>
        <begin position="339"/>
        <end position="359"/>
    </location>
</feature>